<dbReference type="InterPro" id="IPR013785">
    <property type="entry name" value="Aldolase_TIM"/>
</dbReference>
<dbReference type="GO" id="GO:0046166">
    <property type="term" value="P:glyceraldehyde-3-phosphate biosynthetic process"/>
    <property type="evidence" value="ECO:0007669"/>
    <property type="project" value="TreeGrafter"/>
</dbReference>
<comment type="subcellular location">
    <subcellularLocation>
        <location evidence="12 13">Cytoplasm</location>
    </subcellularLocation>
</comment>
<comment type="function">
    <text evidence="11 12">Involved in the gluconeogenesis. Catalyzes stereospecifically the conversion of dihydroxyacetone phosphate (DHAP) to D-glyceraldehyde-3-phosphate (G3P).</text>
</comment>
<dbReference type="GO" id="GO:0019563">
    <property type="term" value="P:glycerol catabolic process"/>
    <property type="evidence" value="ECO:0007669"/>
    <property type="project" value="TreeGrafter"/>
</dbReference>
<evidence type="ECO:0000256" key="6">
    <source>
        <dbReference type="ARBA" id="ARBA00019397"/>
    </source>
</evidence>
<dbReference type="PROSITE" id="PS00171">
    <property type="entry name" value="TIM_1"/>
    <property type="match status" value="1"/>
</dbReference>
<dbReference type="GO" id="GO:0006094">
    <property type="term" value="P:gluconeogenesis"/>
    <property type="evidence" value="ECO:0007669"/>
    <property type="project" value="UniProtKB-UniRule"/>
</dbReference>
<dbReference type="AlphaFoldDB" id="C9YY64"/>
<dbReference type="GO" id="GO:0004807">
    <property type="term" value="F:triose-phosphate isomerase activity"/>
    <property type="evidence" value="ECO:0007669"/>
    <property type="project" value="UniProtKB-UniRule"/>
</dbReference>
<keyword evidence="10 12" id="KW-0413">Isomerase</keyword>
<comment type="subunit">
    <text evidence="4 12 13">Homodimer.</text>
</comment>
<feature type="active site" description="Proton acceptor" evidence="12">
    <location>
        <position position="173"/>
    </location>
</feature>
<dbReference type="SUPFAM" id="SSF51351">
    <property type="entry name" value="Triosephosphate isomerase (TIM)"/>
    <property type="match status" value="2"/>
</dbReference>
<evidence type="ECO:0000313" key="14">
    <source>
        <dbReference type="EMBL" id="CBG73966.1"/>
    </source>
</evidence>
<sequence>MSTRTPLMAGNWKMNLNHLEAIAHVQKLAFALADKDYEACEVAVLPPFTDLRSVQTLVDGDKLKIKYGAQDLSAHDSGAYTGEISGPMLAKLKCTFVAIGHSERRQYHDETDEIVNAKVKSAYKHGLTPILCVGEELEVREAGNHVSHTLAQVEGGLKDVSAEHAETVVVAYEPVWAIGTGKVCGAEDAQEVCAAIRAKLAELYGQELADKVRIQYGGSVKAGNVAEIMAQADIDGALVGELYGQELADKVRIQYGGSVKAGNVAEIMAQADIDGALVGGASLDADEFVKIVRFRDQ</sequence>
<comment type="pathway">
    <text evidence="12 13">Carbohydrate degradation; glycolysis; D-glyceraldehyde 3-phosphate from glycerone phosphate: step 1/1.</text>
</comment>
<dbReference type="NCBIfam" id="TIGR00419">
    <property type="entry name" value="tim"/>
    <property type="match status" value="1"/>
</dbReference>
<name>C9YY64_STRSW</name>
<dbReference type="RefSeq" id="WP_013004517.1">
    <property type="nucleotide sequence ID" value="NC_013929.1"/>
</dbReference>
<dbReference type="UniPathway" id="UPA00109">
    <property type="reaction ID" value="UER00189"/>
</dbReference>
<organism evidence="14 15">
    <name type="scientific">Streptomyces scabiei (strain 87.22)</name>
    <dbReference type="NCBI Taxonomy" id="680198"/>
    <lineage>
        <taxon>Bacteria</taxon>
        <taxon>Bacillati</taxon>
        <taxon>Actinomycetota</taxon>
        <taxon>Actinomycetes</taxon>
        <taxon>Kitasatosporales</taxon>
        <taxon>Streptomycetaceae</taxon>
        <taxon>Streptomyces</taxon>
    </lineage>
</organism>
<proteinExistence type="inferred from homology"/>
<protein>
    <recommendedName>
        <fullName evidence="6 12">Triosephosphate isomerase</fullName>
        <shortName evidence="12">TIM</shortName>
        <shortName evidence="12">TPI</shortName>
        <ecNumber evidence="5 12">5.3.1.1</ecNumber>
    </recommendedName>
    <alternativeName>
        <fullName evidence="12">Triose-phosphate isomerase</fullName>
    </alternativeName>
</protein>
<dbReference type="STRING" id="680198.SCAB_69721"/>
<dbReference type="Gene3D" id="3.20.20.70">
    <property type="entry name" value="Aldolase class I"/>
    <property type="match status" value="2"/>
</dbReference>
<dbReference type="InterPro" id="IPR020861">
    <property type="entry name" value="Triosephosphate_isomerase_AS"/>
</dbReference>
<evidence type="ECO:0000256" key="10">
    <source>
        <dbReference type="ARBA" id="ARBA00023235"/>
    </source>
</evidence>
<keyword evidence="15" id="KW-1185">Reference proteome</keyword>
<dbReference type="KEGG" id="scb:SCAB_69721"/>
<feature type="binding site" evidence="12">
    <location>
        <position position="258"/>
    </location>
    <ligand>
        <name>substrate</name>
    </ligand>
</feature>
<evidence type="ECO:0000256" key="9">
    <source>
        <dbReference type="ARBA" id="ARBA00023152"/>
    </source>
</evidence>
<dbReference type="PANTHER" id="PTHR21139:SF42">
    <property type="entry name" value="TRIOSEPHOSPHATE ISOMERASE"/>
    <property type="match status" value="1"/>
</dbReference>
<dbReference type="PROSITE" id="PS51440">
    <property type="entry name" value="TIM_2"/>
    <property type="match status" value="1"/>
</dbReference>
<evidence type="ECO:0000256" key="13">
    <source>
        <dbReference type="RuleBase" id="RU363013"/>
    </source>
</evidence>
<reference evidence="14 15" key="1">
    <citation type="journal article" date="2010" name="Mol. Plant Microbe Interact.">
        <title>Streptomyces scabies 87-22 contains a coronafacic acid-like biosynthetic cluster that contributes to plant-microbe interactions.</title>
        <authorList>
            <person name="Bignell D.R."/>
            <person name="Seipke R.F."/>
            <person name="Huguet-Tapia J.C."/>
            <person name="Chambers A.H."/>
            <person name="Parry R.J."/>
            <person name="Loria R."/>
        </authorList>
    </citation>
    <scope>NUCLEOTIDE SEQUENCE [LARGE SCALE GENOMIC DNA]</scope>
    <source>
        <strain evidence="14 15">87.22</strain>
    </source>
</reference>
<dbReference type="PANTHER" id="PTHR21139">
    <property type="entry name" value="TRIOSEPHOSPHATE ISOMERASE"/>
    <property type="match status" value="1"/>
</dbReference>
<dbReference type="HAMAP" id="MF_00147_B">
    <property type="entry name" value="TIM_B"/>
    <property type="match status" value="1"/>
</dbReference>
<dbReference type="InterPro" id="IPR000652">
    <property type="entry name" value="Triosephosphate_isomerase"/>
</dbReference>
<evidence type="ECO:0000313" key="15">
    <source>
        <dbReference type="Proteomes" id="UP000001444"/>
    </source>
</evidence>
<keyword evidence="7 12" id="KW-0312">Gluconeogenesis</keyword>
<evidence type="ECO:0000256" key="11">
    <source>
        <dbReference type="ARBA" id="ARBA00055680"/>
    </source>
</evidence>
<evidence type="ECO:0000256" key="5">
    <source>
        <dbReference type="ARBA" id="ARBA00011940"/>
    </source>
</evidence>
<comment type="similarity">
    <text evidence="3 12 13">Belongs to the triosephosphate isomerase family.</text>
</comment>
<dbReference type="GeneID" id="24311851"/>
<dbReference type="GO" id="GO:0006096">
    <property type="term" value="P:glycolytic process"/>
    <property type="evidence" value="ECO:0007669"/>
    <property type="project" value="UniProtKB-UniRule"/>
</dbReference>
<dbReference type="eggNOG" id="COG0149">
    <property type="taxonomic scope" value="Bacteria"/>
</dbReference>
<evidence type="ECO:0000256" key="2">
    <source>
        <dbReference type="ARBA" id="ARBA00004742"/>
    </source>
</evidence>
<feature type="active site" description="Electrophile" evidence="12">
    <location>
        <position position="101"/>
    </location>
</feature>
<feature type="binding site" evidence="12">
    <location>
        <begin position="279"/>
        <end position="280"/>
    </location>
    <ligand>
        <name>substrate</name>
    </ligand>
</feature>
<dbReference type="Proteomes" id="UP000001444">
    <property type="component" value="Chromosome"/>
</dbReference>
<feature type="binding site" evidence="12">
    <location>
        <begin position="11"/>
        <end position="13"/>
    </location>
    <ligand>
        <name>substrate</name>
    </ligand>
</feature>
<feature type="binding site" evidence="12">
    <location>
        <position position="179"/>
    </location>
    <ligand>
        <name>substrate</name>
    </ligand>
</feature>
<dbReference type="CDD" id="cd00311">
    <property type="entry name" value="TIM"/>
    <property type="match status" value="1"/>
</dbReference>
<dbReference type="UniPathway" id="UPA00138"/>
<gene>
    <name evidence="12 14" type="primary">tpiA</name>
    <name evidence="14" type="ordered locus">SCAB_69721</name>
</gene>
<dbReference type="InterPro" id="IPR022896">
    <property type="entry name" value="TrioseP_Isoase_bac/euk"/>
</dbReference>
<dbReference type="InterPro" id="IPR035990">
    <property type="entry name" value="TIM_sf"/>
</dbReference>
<evidence type="ECO:0000256" key="1">
    <source>
        <dbReference type="ARBA" id="ARBA00000474"/>
    </source>
</evidence>
<accession>C9YY64</accession>
<dbReference type="Pfam" id="PF00121">
    <property type="entry name" value="TIM"/>
    <property type="match status" value="2"/>
</dbReference>
<evidence type="ECO:0000256" key="4">
    <source>
        <dbReference type="ARBA" id="ARBA00011738"/>
    </source>
</evidence>
<dbReference type="EMBL" id="FN554889">
    <property type="protein sequence ID" value="CBG73966.1"/>
    <property type="molecule type" value="Genomic_DNA"/>
</dbReference>
<dbReference type="EC" id="5.3.1.1" evidence="5 12"/>
<evidence type="ECO:0000256" key="3">
    <source>
        <dbReference type="ARBA" id="ARBA00007422"/>
    </source>
</evidence>
<evidence type="ECO:0000256" key="12">
    <source>
        <dbReference type="HAMAP-Rule" id="MF_00147"/>
    </source>
</evidence>
<comment type="pathway">
    <text evidence="2 12 13">Carbohydrate biosynthesis; gluconeogenesis.</text>
</comment>
<keyword evidence="9 12" id="KW-0324">Glycolysis</keyword>
<dbReference type="GO" id="GO:0005829">
    <property type="term" value="C:cytosol"/>
    <property type="evidence" value="ECO:0007669"/>
    <property type="project" value="TreeGrafter"/>
</dbReference>
<evidence type="ECO:0000256" key="7">
    <source>
        <dbReference type="ARBA" id="ARBA00022432"/>
    </source>
</evidence>
<dbReference type="HOGENOM" id="CLU_024251_2_3_11"/>
<comment type="catalytic activity">
    <reaction evidence="1 12 13">
        <text>D-glyceraldehyde 3-phosphate = dihydroxyacetone phosphate</text>
        <dbReference type="Rhea" id="RHEA:18585"/>
        <dbReference type="ChEBI" id="CHEBI:57642"/>
        <dbReference type="ChEBI" id="CHEBI:59776"/>
        <dbReference type="EC" id="5.3.1.1"/>
    </reaction>
</comment>
<dbReference type="FunFam" id="3.20.20.70:FF:000020">
    <property type="entry name" value="Triosephosphate isomerase"/>
    <property type="match status" value="1"/>
</dbReference>
<keyword evidence="8 12" id="KW-0963">Cytoplasm</keyword>
<evidence type="ECO:0000256" key="8">
    <source>
        <dbReference type="ARBA" id="ARBA00022490"/>
    </source>
</evidence>